<feature type="compositionally biased region" description="Basic and acidic residues" evidence="1">
    <location>
        <begin position="1113"/>
        <end position="1127"/>
    </location>
</feature>
<feature type="compositionally biased region" description="Polar residues" evidence="1">
    <location>
        <begin position="550"/>
        <end position="569"/>
    </location>
</feature>
<feature type="compositionally biased region" description="Low complexity" evidence="1">
    <location>
        <begin position="451"/>
        <end position="466"/>
    </location>
</feature>
<feature type="compositionally biased region" description="Polar residues" evidence="1">
    <location>
        <begin position="910"/>
        <end position="924"/>
    </location>
</feature>
<dbReference type="InterPro" id="IPR018392">
    <property type="entry name" value="LysM"/>
</dbReference>
<dbReference type="AlphaFoldDB" id="A0A6C1B7S2"/>
<dbReference type="InterPro" id="IPR036779">
    <property type="entry name" value="LysM_dom_sf"/>
</dbReference>
<accession>A0A6C1B7S2</accession>
<feature type="compositionally biased region" description="Acidic residues" evidence="1">
    <location>
        <begin position="809"/>
        <end position="821"/>
    </location>
</feature>
<feature type="compositionally biased region" description="Basic and acidic residues" evidence="1">
    <location>
        <begin position="822"/>
        <end position="836"/>
    </location>
</feature>
<feature type="compositionally biased region" description="Basic and acidic residues" evidence="1">
    <location>
        <begin position="304"/>
        <end position="313"/>
    </location>
</feature>
<dbReference type="EMBL" id="CP048836">
    <property type="protein sequence ID" value="QID19816.1"/>
    <property type="molecule type" value="Genomic_DNA"/>
</dbReference>
<evidence type="ECO:0000256" key="1">
    <source>
        <dbReference type="SAM" id="MobiDB-lite"/>
    </source>
</evidence>
<feature type="region of interest" description="Disordered" evidence="1">
    <location>
        <begin position="719"/>
        <end position="942"/>
    </location>
</feature>
<dbReference type="Pfam" id="PF25800">
    <property type="entry name" value="FimV_N"/>
    <property type="match status" value="1"/>
</dbReference>
<feature type="region of interest" description="Disordered" evidence="1">
    <location>
        <begin position="273"/>
        <end position="326"/>
    </location>
</feature>
<dbReference type="PROSITE" id="PS51782">
    <property type="entry name" value="LYSM"/>
    <property type="match status" value="1"/>
</dbReference>
<feature type="compositionally biased region" description="Low complexity" evidence="1">
    <location>
        <begin position="380"/>
        <end position="420"/>
    </location>
</feature>
<dbReference type="Gene3D" id="1.20.58.2200">
    <property type="match status" value="1"/>
</dbReference>
<dbReference type="NCBIfam" id="TIGR03504">
    <property type="entry name" value="FimV_Cterm"/>
    <property type="match status" value="1"/>
</dbReference>
<dbReference type="Proteomes" id="UP000501991">
    <property type="component" value="Chromosome"/>
</dbReference>
<feature type="region of interest" description="Disordered" evidence="1">
    <location>
        <begin position="1113"/>
        <end position="1142"/>
    </location>
</feature>
<dbReference type="CDD" id="cd00118">
    <property type="entry name" value="LysM"/>
    <property type="match status" value="1"/>
</dbReference>
<sequence length="1142" mass="119408">MICSHSNVVLQHEDAVLNTFQKTSLRATLIAATLAAMPFAANAAGLGRISVLSALGQPLRAEIELTATSNELTSMTAAVAAPTAFKDAGVAYVPALASIRMSVERRGGRNVLRLTSTKPINEPFVDMLVELNWSAGRLLREYTFLLDPPDMPAPAAATNVGTPVQQPVARAARPIRQAATGDYRVQRGDTLAKIARQNMPEGVSMDQMLIALYRANPEAFIDENINRLRAGVVLNVPDGQAAGAIPRAEARQQVIAHAADFNAYRRRVAERVAASAPAEPVQSTQASAGKITAKVEETPTAVTESKDQVKVSKTDTGAAGAGDAGALQEANRRMQALEEDVVARDKALTEANDRLAALEKNIAELQKLIELKNQNLASLQQQAQGQPPAAAPAPAEAAAPMTEAAPVSQGAEPMPAAEPKAGAEEKPEQAMPAGAQDALDKELQDLVKPPAAEETAGAEHPAAEAPAPAPEPMPVEEATKPVPPPAAPPKPAPAQEPGFMDSLMENPALLYGGAAALIGVLGFGLWRSRKSRDAGGSPDETAMASVFPPDQNSVFGETGGQSVDTGSSSLIQTDFSQSGLSAIDTDEGVDPVAEADVYMAYGRDAQAEEILLDAMKADPSRTAIHLKLLEIYSQRKNLKQFETTAAELYTVTGGKGEAWEKAVEMGLKLDPDNPLFSRTADMVGEGEVASDEAGFTAPSGDAGNVTAAAAAGVIAGVAASEATEEDQEAVAEAPDAGGESAEQVPDDDQMLDFSASIPTAEEPSPSQMKDTWAIPGDLNQFTDSDLAGIAEQAAPEAEGDSDALGVDTGDLDFNLDLDEVGTEEKGAATEAPKDESPEIDSSFEAADSSLEFNLDLEAPPAGDSMAETSVSGFSPETDLESTDLRGELSGEGVGATDANEEVTVDLESTDLGTSSGIDFPSSFSEAAPAVDSPPQDEPEEDMAVVDLEKTNFDGSLLDFDFELDEQKGEGGEQEMMATSLDLSDINLDLEGADADEGRSGADAPAAEGQPESDDASVEFDLPELSEAAETVEPEAPTFEAEATAPESFTEQSPTAQPADAEEDAMMASLTKSVVTSLTDSRAMPDLPADEELNQEIDTKLELARAYEEMGDGEGARELLDEVMRDGDAAQQEQARSILARLG</sequence>
<dbReference type="KEGG" id="azq:G3580_11400"/>
<evidence type="ECO:0000313" key="3">
    <source>
        <dbReference type="EMBL" id="QID19816.1"/>
    </source>
</evidence>
<dbReference type="InterPro" id="IPR020012">
    <property type="entry name" value="LysM_FimV"/>
</dbReference>
<feature type="compositionally biased region" description="Pro residues" evidence="1">
    <location>
        <begin position="481"/>
        <end position="494"/>
    </location>
</feature>
<feature type="region of interest" description="Disordered" evidence="1">
    <location>
        <begin position="530"/>
        <end position="569"/>
    </location>
</feature>
<organism evidence="3 4">
    <name type="scientific">Nitrogeniibacter mangrovi</name>
    <dbReference type="NCBI Taxonomy" id="2016596"/>
    <lineage>
        <taxon>Bacteria</taxon>
        <taxon>Pseudomonadati</taxon>
        <taxon>Pseudomonadota</taxon>
        <taxon>Betaproteobacteria</taxon>
        <taxon>Rhodocyclales</taxon>
        <taxon>Zoogloeaceae</taxon>
        <taxon>Nitrogeniibacter</taxon>
    </lineage>
</organism>
<gene>
    <name evidence="3" type="ORF">G3580_11400</name>
</gene>
<feature type="region of interest" description="Disordered" evidence="1">
    <location>
        <begin position="379"/>
        <end position="435"/>
    </location>
</feature>
<feature type="compositionally biased region" description="Acidic residues" evidence="1">
    <location>
        <begin position="898"/>
        <end position="908"/>
    </location>
</feature>
<dbReference type="InterPro" id="IPR038440">
    <property type="entry name" value="FimV_C_sf"/>
</dbReference>
<feature type="domain" description="LysM" evidence="2">
    <location>
        <begin position="181"/>
        <end position="236"/>
    </location>
</feature>
<feature type="compositionally biased region" description="Acidic residues" evidence="1">
    <location>
        <begin position="1010"/>
        <end position="1023"/>
    </location>
</feature>
<feature type="region of interest" description="Disordered" evidence="1">
    <location>
        <begin position="961"/>
        <end position="1061"/>
    </location>
</feature>
<reference evidence="3 4" key="1">
    <citation type="submission" date="2020-02" db="EMBL/GenBank/DDBJ databases">
        <title>Nitrogenibacter mangrovi gen. nov., sp. nov. isolated from mangrove sediment, a denitrifying betaproteobacterium.</title>
        <authorList>
            <person name="Liao H."/>
            <person name="Tian Y."/>
        </authorList>
    </citation>
    <scope>NUCLEOTIDE SEQUENCE [LARGE SCALE GENOMIC DNA]</scope>
    <source>
        <strain evidence="3 4">M9-3-2</strain>
    </source>
</reference>
<evidence type="ECO:0000313" key="4">
    <source>
        <dbReference type="Proteomes" id="UP000501991"/>
    </source>
</evidence>
<feature type="compositionally biased region" description="Low complexity" evidence="1">
    <location>
        <begin position="1025"/>
        <end position="1050"/>
    </location>
</feature>
<name>A0A6C1B7S2_9RHOO</name>
<keyword evidence="4" id="KW-1185">Reference proteome</keyword>
<proteinExistence type="predicted"/>
<feature type="region of interest" description="Disordered" evidence="1">
    <location>
        <begin position="451"/>
        <end position="499"/>
    </location>
</feature>
<dbReference type="InterPro" id="IPR020011">
    <property type="entry name" value="FimV_C"/>
</dbReference>
<evidence type="ECO:0000259" key="2">
    <source>
        <dbReference type="PROSITE" id="PS51782"/>
    </source>
</evidence>
<dbReference type="InterPro" id="IPR057840">
    <property type="entry name" value="FimV_N"/>
</dbReference>
<dbReference type="Gene3D" id="3.10.350.10">
    <property type="entry name" value="LysM domain"/>
    <property type="match status" value="1"/>
</dbReference>
<dbReference type="NCBIfam" id="TIGR03505">
    <property type="entry name" value="FimV_core"/>
    <property type="match status" value="1"/>
</dbReference>
<protein>
    <submittedName>
        <fullName evidence="3">Pilus assembly protein</fullName>
    </submittedName>
</protein>